<dbReference type="Proteomes" id="UP000325255">
    <property type="component" value="Unassembled WGS sequence"/>
</dbReference>
<accession>A0A5M6IWV5</accession>
<dbReference type="EMBL" id="VWPK01000017">
    <property type="protein sequence ID" value="KAA5611855.1"/>
    <property type="molecule type" value="Genomic_DNA"/>
</dbReference>
<protein>
    <submittedName>
        <fullName evidence="2">Uncharacterized protein</fullName>
    </submittedName>
</protein>
<proteinExistence type="predicted"/>
<evidence type="ECO:0000313" key="2">
    <source>
        <dbReference type="EMBL" id="KAA5611855.1"/>
    </source>
</evidence>
<keyword evidence="3" id="KW-1185">Reference proteome</keyword>
<reference evidence="2 3" key="1">
    <citation type="submission" date="2019-09" db="EMBL/GenBank/DDBJ databases">
        <title>Genome sequence of Rhodovastum atsumiense, a diverse member of the Acetobacteraceae family of non-sulfur purple photosynthetic bacteria.</title>
        <authorList>
            <person name="Meyer T."/>
            <person name="Kyndt J."/>
        </authorList>
    </citation>
    <scope>NUCLEOTIDE SEQUENCE [LARGE SCALE GENOMIC DNA]</scope>
    <source>
        <strain evidence="2 3">DSM 21279</strain>
    </source>
</reference>
<evidence type="ECO:0000313" key="3">
    <source>
        <dbReference type="Proteomes" id="UP000325255"/>
    </source>
</evidence>
<comment type="caution">
    <text evidence="2">The sequence shown here is derived from an EMBL/GenBank/DDBJ whole genome shotgun (WGS) entry which is preliminary data.</text>
</comment>
<feature type="region of interest" description="Disordered" evidence="1">
    <location>
        <begin position="129"/>
        <end position="148"/>
    </location>
</feature>
<sequence length="148" mass="16639">MRRTIADTLKATLLASQPQLSPSEDMSVRALLVWRKDGMRWQLHRFQGDQRLTGGAQVEGEVWGSTRVDMPDDVVRLAAADILFEKQAAGDASPCLSQDDWREAAQTAWREWVETYAGDFAAAVKKDIRDSQGLADNHRPEPRRRFGG</sequence>
<organism evidence="2 3">
    <name type="scientific">Rhodovastum atsumiense</name>
    <dbReference type="NCBI Taxonomy" id="504468"/>
    <lineage>
        <taxon>Bacteria</taxon>
        <taxon>Pseudomonadati</taxon>
        <taxon>Pseudomonadota</taxon>
        <taxon>Alphaproteobacteria</taxon>
        <taxon>Acetobacterales</taxon>
        <taxon>Acetobacteraceae</taxon>
        <taxon>Rhodovastum</taxon>
    </lineage>
</organism>
<name>A0A5M6IWV5_9PROT</name>
<dbReference type="OrthoDB" id="1551077at2"/>
<dbReference type="RefSeq" id="WP_150041111.1">
    <property type="nucleotide sequence ID" value="NZ_OW485605.1"/>
</dbReference>
<gene>
    <name evidence="2" type="ORF">F1189_12540</name>
</gene>
<evidence type="ECO:0000256" key="1">
    <source>
        <dbReference type="SAM" id="MobiDB-lite"/>
    </source>
</evidence>
<dbReference type="AlphaFoldDB" id="A0A5M6IWV5"/>